<dbReference type="Pfam" id="PF23733">
    <property type="entry name" value="GRXCR1-2_C"/>
    <property type="match status" value="1"/>
</dbReference>
<dbReference type="PROSITE" id="PS51354">
    <property type="entry name" value="GLUTAREDOXIN_2"/>
    <property type="match status" value="1"/>
</dbReference>
<feature type="compositionally biased region" description="Basic and acidic residues" evidence="1">
    <location>
        <begin position="94"/>
        <end position="105"/>
    </location>
</feature>
<keyword evidence="4" id="KW-1185">Reference proteome</keyword>
<feature type="region of interest" description="Disordered" evidence="1">
    <location>
        <begin position="216"/>
        <end position="235"/>
    </location>
</feature>
<dbReference type="AlphaFoldDB" id="A0AAV7FH47"/>
<accession>A0AAV7FH47</accession>
<feature type="domain" description="Glutaredoxin" evidence="2">
    <location>
        <begin position="246"/>
        <end position="313"/>
    </location>
</feature>
<gene>
    <name evidence="3" type="ORF">H6P81_003660</name>
</gene>
<evidence type="ECO:0000313" key="3">
    <source>
        <dbReference type="EMBL" id="KAG9459152.1"/>
    </source>
</evidence>
<dbReference type="PANTHER" id="PTHR45669">
    <property type="entry name" value="GLUTAREDOXIN DOMAIN-CONTAINING CYSTEINE-RICH PROTEIN CG12206-RELATED"/>
    <property type="match status" value="1"/>
</dbReference>
<dbReference type="Pfam" id="PF00462">
    <property type="entry name" value="Glutaredoxin"/>
    <property type="match status" value="1"/>
</dbReference>
<sequence length="388" mass="43335">MGCVSSKFARGDLNEDVLLTARNGDFPNHIVSLTSTTYGVLNLDPEPPRRSTPRRSADLGKRFFDGPEIINTWELMHDLDEEIPVVTLPSKRSPRSEEGRQERQGGKFSKSPKQRKKFAGKENIKQEKCGSLEDAWGRAVLKPFCSLENLQVSSSPASRIKLKTSPVGLKLQCASKDSGFFSVSQKSFSPFDPELVASFEKEHYEEKEQIKKIISPLPRRRRSPQSSDDVLESFEMKRPPGGENSVIIYTTTLRGIRKTFEDCNRVRSAIEAYDVRMIERDVSMHSGFKDELRVLMGGKSTRVPLVFVKGRLIGGAEEVIKLEEEGSLKLLFEGIPPALEWCKGCGGVRFVMCMDCSGSCKILDKVGTQTVRCGRCNENGLIQCPVCC</sequence>
<dbReference type="Proteomes" id="UP000825729">
    <property type="component" value="Unassembled WGS sequence"/>
</dbReference>
<proteinExistence type="predicted"/>
<dbReference type="InterPro" id="IPR036249">
    <property type="entry name" value="Thioredoxin-like_sf"/>
</dbReference>
<protein>
    <recommendedName>
        <fullName evidence="2">Glutaredoxin domain-containing protein</fullName>
    </recommendedName>
</protein>
<dbReference type="PANTHER" id="PTHR45669:SF12">
    <property type="entry name" value="EMB|CAB85507.1"/>
    <property type="match status" value="1"/>
</dbReference>
<dbReference type="Gene3D" id="3.40.30.10">
    <property type="entry name" value="Glutaredoxin"/>
    <property type="match status" value="1"/>
</dbReference>
<dbReference type="InterPro" id="IPR002109">
    <property type="entry name" value="Glutaredoxin"/>
</dbReference>
<comment type="caution">
    <text evidence="3">The sequence shown here is derived from an EMBL/GenBank/DDBJ whole genome shotgun (WGS) entry which is preliminary data.</text>
</comment>
<evidence type="ECO:0000256" key="1">
    <source>
        <dbReference type="SAM" id="MobiDB-lite"/>
    </source>
</evidence>
<dbReference type="EMBL" id="JAINDJ010000002">
    <property type="protein sequence ID" value="KAG9459152.1"/>
    <property type="molecule type" value="Genomic_DNA"/>
</dbReference>
<name>A0AAV7FH47_ARIFI</name>
<evidence type="ECO:0000313" key="4">
    <source>
        <dbReference type="Proteomes" id="UP000825729"/>
    </source>
</evidence>
<dbReference type="CDD" id="cd03031">
    <property type="entry name" value="GRX_GRX_like"/>
    <property type="match status" value="1"/>
</dbReference>
<organism evidence="3 4">
    <name type="scientific">Aristolochia fimbriata</name>
    <name type="common">White veined hardy Dutchman's pipe vine</name>
    <dbReference type="NCBI Taxonomy" id="158543"/>
    <lineage>
        <taxon>Eukaryota</taxon>
        <taxon>Viridiplantae</taxon>
        <taxon>Streptophyta</taxon>
        <taxon>Embryophyta</taxon>
        <taxon>Tracheophyta</taxon>
        <taxon>Spermatophyta</taxon>
        <taxon>Magnoliopsida</taxon>
        <taxon>Magnoliidae</taxon>
        <taxon>Piperales</taxon>
        <taxon>Aristolochiaceae</taxon>
        <taxon>Aristolochia</taxon>
    </lineage>
</organism>
<feature type="region of interest" description="Disordered" evidence="1">
    <location>
        <begin position="86"/>
        <end position="122"/>
    </location>
</feature>
<feature type="region of interest" description="Disordered" evidence="1">
    <location>
        <begin position="42"/>
        <end position="61"/>
    </location>
</feature>
<dbReference type="SUPFAM" id="SSF52833">
    <property type="entry name" value="Thioredoxin-like"/>
    <property type="match status" value="1"/>
</dbReference>
<evidence type="ECO:0000259" key="2">
    <source>
        <dbReference type="Pfam" id="PF00462"/>
    </source>
</evidence>
<reference evidence="3 4" key="1">
    <citation type="submission" date="2021-07" db="EMBL/GenBank/DDBJ databases">
        <title>The Aristolochia fimbriata genome: insights into angiosperm evolution, floral development and chemical biosynthesis.</title>
        <authorList>
            <person name="Jiao Y."/>
        </authorList>
    </citation>
    <scope>NUCLEOTIDE SEQUENCE [LARGE SCALE GENOMIC DNA]</scope>
    <source>
        <strain evidence="3">IBCAS-2021</strain>
        <tissue evidence="3">Leaf</tissue>
    </source>
</reference>